<dbReference type="Gene3D" id="3.30.1250.10">
    <property type="entry name" value="Ribosome maturation protein SBDS, N-terminal domain"/>
    <property type="match status" value="1"/>
</dbReference>
<dbReference type="InterPro" id="IPR039100">
    <property type="entry name" value="Sdo1/SBDS-like"/>
</dbReference>
<evidence type="ECO:0000313" key="3">
    <source>
        <dbReference type="Proteomes" id="UP000813824"/>
    </source>
</evidence>
<dbReference type="Pfam" id="PF01172">
    <property type="entry name" value="SBDS_N"/>
    <property type="match status" value="1"/>
</dbReference>
<dbReference type="PANTHER" id="PTHR10927:SF2">
    <property type="entry name" value="RESTRICTION OF TELOMERE CAPPING PROTEIN 3"/>
    <property type="match status" value="1"/>
</dbReference>
<dbReference type="EMBL" id="JAEVFJ010000024">
    <property type="protein sequence ID" value="KAH8094949.1"/>
    <property type="molecule type" value="Genomic_DNA"/>
</dbReference>
<proteinExistence type="predicted"/>
<comment type="caution">
    <text evidence="2">The sequence shown here is derived from an EMBL/GenBank/DDBJ whole genome shotgun (WGS) entry which is preliminary data.</text>
</comment>
<dbReference type="Proteomes" id="UP000813824">
    <property type="component" value="Unassembled WGS sequence"/>
</dbReference>
<gene>
    <name evidence="2" type="ORF">BXZ70DRAFT_946774</name>
</gene>
<feature type="domain" description="Ribosome maturation protein SDO1/SBDS N-terminal" evidence="1">
    <location>
        <begin position="9"/>
        <end position="98"/>
    </location>
</feature>
<dbReference type="AlphaFoldDB" id="A0A8K0XN56"/>
<name>A0A8K0XN56_9AGAR</name>
<accession>A0A8K0XN56</accession>
<dbReference type="InterPro" id="IPR019783">
    <property type="entry name" value="SDO1/SBDS_N"/>
</dbReference>
<organism evidence="2 3">
    <name type="scientific">Cristinia sonorae</name>
    <dbReference type="NCBI Taxonomy" id="1940300"/>
    <lineage>
        <taxon>Eukaryota</taxon>
        <taxon>Fungi</taxon>
        <taxon>Dikarya</taxon>
        <taxon>Basidiomycota</taxon>
        <taxon>Agaricomycotina</taxon>
        <taxon>Agaricomycetes</taxon>
        <taxon>Agaricomycetidae</taxon>
        <taxon>Agaricales</taxon>
        <taxon>Pleurotineae</taxon>
        <taxon>Stephanosporaceae</taxon>
        <taxon>Cristinia</taxon>
    </lineage>
</organism>
<dbReference type="OrthoDB" id="2567806at2759"/>
<dbReference type="PANTHER" id="PTHR10927">
    <property type="entry name" value="RIBOSOME MATURATION PROTEIN SBDS"/>
    <property type="match status" value="1"/>
</dbReference>
<evidence type="ECO:0000259" key="1">
    <source>
        <dbReference type="Pfam" id="PF01172"/>
    </source>
</evidence>
<dbReference type="InterPro" id="IPR036786">
    <property type="entry name" value="Ribosome_mat_SBDS_N_sf"/>
</dbReference>
<sequence length="129" mass="13965">MAPNKKALTKVVYKPDSQSTDEFTAIVNLDEYKKWKEGDSTIPLTEVVDSFSVFFSNQGTQGILGKASNQQLENVFGTHKDIDVIEQLLKKGTAQAGEGLDQRSGQASLNINRGSFNVDTRGKNAAGGL</sequence>
<dbReference type="SUPFAM" id="SSF89895">
    <property type="entry name" value="FYSH domain"/>
    <property type="match status" value="1"/>
</dbReference>
<keyword evidence="3" id="KW-1185">Reference proteome</keyword>
<reference evidence="2" key="1">
    <citation type="journal article" date="2021" name="New Phytol.">
        <title>Evolutionary innovations through gain and loss of genes in the ectomycorrhizal Boletales.</title>
        <authorList>
            <person name="Wu G."/>
            <person name="Miyauchi S."/>
            <person name="Morin E."/>
            <person name="Kuo A."/>
            <person name="Drula E."/>
            <person name="Varga T."/>
            <person name="Kohler A."/>
            <person name="Feng B."/>
            <person name="Cao Y."/>
            <person name="Lipzen A."/>
            <person name="Daum C."/>
            <person name="Hundley H."/>
            <person name="Pangilinan J."/>
            <person name="Johnson J."/>
            <person name="Barry K."/>
            <person name="LaButti K."/>
            <person name="Ng V."/>
            <person name="Ahrendt S."/>
            <person name="Min B."/>
            <person name="Choi I.G."/>
            <person name="Park H."/>
            <person name="Plett J.M."/>
            <person name="Magnuson J."/>
            <person name="Spatafora J.W."/>
            <person name="Nagy L.G."/>
            <person name="Henrissat B."/>
            <person name="Grigoriev I.V."/>
            <person name="Yang Z.L."/>
            <person name="Xu J."/>
            <person name="Martin F.M."/>
        </authorList>
    </citation>
    <scope>NUCLEOTIDE SEQUENCE</scope>
    <source>
        <strain evidence="2">KKN 215</strain>
    </source>
</reference>
<evidence type="ECO:0000313" key="2">
    <source>
        <dbReference type="EMBL" id="KAH8094949.1"/>
    </source>
</evidence>
<protein>
    <submittedName>
        <fullName evidence="2">DUF1960-domain-containing protein</fullName>
    </submittedName>
</protein>